<evidence type="ECO:0000256" key="1">
    <source>
        <dbReference type="SAM" id="MobiDB-lite"/>
    </source>
</evidence>
<comment type="caution">
    <text evidence="2">The sequence shown here is derived from an EMBL/GenBank/DDBJ whole genome shotgun (WGS) entry which is preliminary data.</text>
</comment>
<sequence>MNSKHLGQEPNSSVVAHGRQKHDDKKGEFETAEKSESWQNTDQRVYTDKNDHKGVVGKLEKDFEAGLKK</sequence>
<gene>
    <name evidence="2" type="ORF">K7432_018254</name>
</gene>
<evidence type="ECO:0000313" key="3">
    <source>
        <dbReference type="Proteomes" id="UP001479436"/>
    </source>
</evidence>
<reference evidence="2 3" key="1">
    <citation type="submission" date="2023-04" db="EMBL/GenBank/DDBJ databases">
        <title>Genome of Basidiobolus ranarum AG-B5.</title>
        <authorList>
            <person name="Stajich J.E."/>
            <person name="Carter-House D."/>
            <person name="Gryganskyi A."/>
        </authorList>
    </citation>
    <scope>NUCLEOTIDE SEQUENCE [LARGE SCALE GENOMIC DNA]</scope>
    <source>
        <strain evidence="2 3">AG-B5</strain>
    </source>
</reference>
<keyword evidence="3" id="KW-1185">Reference proteome</keyword>
<organism evidence="2 3">
    <name type="scientific">Basidiobolus ranarum</name>
    <dbReference type="NCBI Taxonomy" id="34480"/>
    <lineage>
        <taxon>Eukaryota</taxon>
        <taxon>Fungi</taxon>
        <taxon>Fungi incertae sedis</taxon>
        <taxon>Zoopagomycota</taxon>
        <taxon>Entomophthoromycotina</taxon>
        <taxon>Basidiobolomycetes</taxon>
        <taxon>Basidiobolales</taxon>
        <taxon>Basidiobolaceae</taxon>
        <taxon>Basidiobolus</taxon>
    </lineage>
</organism>
<accession>A0ABR2VJK9</accession>
<evidence type="ECO:0008006" key="4">
    <source>
        <dbReference type="Google" id="ProtNLM"/>
    </source>
</evidence>
<name>A0ABR2VJK9_9FUNG</name>
<feature type="region of interest" description="Disordered" evidence="1">
    <location>
        <begin position="1"/>
        <end position="46"/>
    </location>
</feature>
<feature type="compositionally biased region" description="Basic and acidic residues" evidence="1">
    <location>
        <begin position="21"/>
        <end position="36"/>
    </location>
</feature>
<protein>
    <recommendedName>
        <fullName evidence="4">Dehydrin</fullName>
    </recommendedName>
</protein>
<evidence type="ECO:0000313" key="2">
    <source>
        <dbReference type="EMBL" id="KAK9660240.1"/>
    </source>
</evidence>
<feature type="compositionally biased region" description="Polar residues" evidence="1">
    <location>
        <begin position="1"/>
        <end position="14"/>
    </location>
</feature>
<dbReference type="EMBL" id="JASJQH010012313">
    <property type="protein sequence ID" value="KAK9660240.1"/>
    <property type="molecule type" value="Genomic_DNA"/>
</dbReference>
<proteinExistence type="predicted"/>
<dbReference type="Proteomes" id="UP001479436">
    <property type="component" value="Unassembled WGS sequence"/>
</dbReference>